<name>A0ABP8UQJ6_9ACTN</name>
<dbReference type="Gene3D" id="3.40.190.80">
    <property type="match status" value="1"/>
</dbReference>
<sequence>MDDDLSFALFLADRADTVTMSRFRHADLDVRTKPDRSAVTEADLATERALRSLIAEHRSGDGVVGEEFEETPGEGRRWIIDPVDHTDNYTRGIEVFATLIALEEQGRITVGVVSSPAMGRRWWASRGHGAYTSGPPWPPQADGSGDGRTARRMRVSAVGDLADAHLSYAALDHWERRGLVPGIVGLSKATRYEFASACFWGQMLVAEGRCDVSLNPRGKIWDNAPIQVIVEEAGGRFSDLAGEPRVDRQCAVVTNGLLHDDVLTRLTR</sequence>
<dbReference type="PANTHER" id="PTHR20854:SF4">
    <property type="entry name" value="INOSITOL-1-MONOPHOSPHATASE-RELATED"/>
    <property type="match status" value="1"/>
</dbReference>
<dbReference type="RefSeq" id="WP_345440679.1">
    <property type="nucleotide sequence ID" value="NZ_BAABHK010000020.1"/>
</dbReference>
<proteinExistence type="predicted"/>
<dbReference type="InterPro" id="IPR000760">
    <property type="entry name" value="Inositol_monophosphatase-like"/>
</dbReference>
<comment type="caution">
    <text evidence="2">The sequence shown here is derived from an EMBL/GenBank/DDBJ whole genome shotgun (WGS) entry which is preliminary data.</text>
</comment>
<dbReference type="SUPFAM" id="SSF56655">
    <property type="entry name" value="Carbohydrate phosphatase"/>
    <property type="match status" value="1"/>
</dbReference>
<dbReference type="PRINTS" id="PR00377">
    <property type="entry name" value="IMPHPHTASES"/>
</dbReference>
<organism evidence="2 3">
    <name type="scientific">Actinoallomurus vinaceus</name>
    <dbReference type="NCBI Taxonomy" id="1080074"/>
    <lineage>
        <taxon>Bacteria</taxon>
        <taxon>Bacillati</taxon>
        <taxon>Actinomycetota</taxon>
        <taxon>Actinomycetes</taxon>
        <taxon>Streptosporangiales</taxon>
        <taxon>Thermomonosporaceae</taxon>
        <taxon>Actinoallomurus</taxon>
    </lineage>
</organism>
<dbReference type="Proteomes" id="UP001501442">
    <property type="component" value="Unassembled WGS sequence"/>
</dbReference>
<feature type="region of interest" description="Disordered" evidence="1">
    <location>
        <begin position="129"/>
        <end position="148"/>
    </location>
</feature>
<dbReference type="PANTHER" id="PTHR20854">
    <property type="entry name" value="INOSITOL MONOPHOSPHATASE"/>
    <property type="match status" value="1"/>
</dbReference>
<protein>
    <submittedName>
        <fullName evidence="2">Histidinol-phosphatase</fullName>
    </submittedName>
</protein>
<gene>
    <name evidence="2" type="primary">hisN_2</name>
    <name evidence="2" type="ORF">GCM10023196_091780</name>
</gene>
<evidence type="ECO:0000313" key="2">
    <source>
        <dbReference type="EMBL" id="GAA4637547.1"/>
    </source>
</evidence>
<evidence type="ECO:0000313" key="3">
    <source>
        <dbReference type="Proteomes" id="UP001501442"/>
    </source>
</evidence>
<dbReference type="Pfam" id="PF00459">
    <property type="entry name" value="Inositol_P"/>
    <property type="match status" value="1"/>
</dbReference>
<accession>A0ABP8UQJ6</accession>
<dbReference type="EMBL" id="BAABHK010000020">
    <property type="protein sequence ID" value="GAA4637547.1"/>
    <property type="molecule type" value="Genomic_DNA"/>
</dbReference>
<reference evidence="3" key="1">
    <citation type="journal article" date="2019" name="Int. J. Syst. Evol. Microbiol.">
        <title>The Global Catalogue of Microorganisms (GCM) 10K type strain sequencing project: providing services to taxonomists for standard genome sequencing and annotation.</title>
        <authorList>
            <consortium name="The Broad Institute Genomics Platform"/>
            <consortium name="The Broad Institute Genome Sequencing Center for Infectious Disease"/>
            <person name="Wu L."/>
            <person name="Ma J."/>
        </authorList>
    </citation>
    <scope>NUCLEOTIDE SEQUENCE [LARGE SCALE GENOMIC DNA]</scope>
    <source>
        <strain evidence="3">JCM 17939</strain>
    </source>
</reference>
<evidence type="ECO:0000256" key="1">
    <source>
        <dbReference type="SAM" id="MobiDB-lite"/>
    </source>
</evidence>
<keyword evidence="3" id="KW-1185">Reference proteome</keyword>
<dbReference type="Gene3D" id="3.30.540.10">
    <property type="entry name" value="Fructose-1,6-Bisphosphatase, subunit A, domain 1"/>
    <property type="match status" value="1"/>
</dbReference>